<reference evidence="5 6" key="1">
    <citation type="submission" date="2019-05" db="EMBL/GenBank/DDBJ databases">
        <authorList>
            <person name="Qu J.-H."/>
        </authorList>
    </citation>
    <scope>NUCLEOTIDE SEQUENCE [LARGE SCALE GENOMIC DNA]</scope>
    <source>
        <strain evidence="5 6">T17</strain>
    </source>
</reference>
<dbReference type="GO" id="GO:0003700">
    <property type="term" value="F:DNA-binding transcription factor activity"/>
    <property type="evidence" value="ECO:0007669"/>
    <property type="project" value="InterPro"/>
</dbReference>
<keyword evidence="6" id="KW-1185">Reference proteome</keyword>
<proteinExistence type="predicted"/>
<sequence length="303" mass="34684">MKAEKKGMATYNSIPEFHKLLGTAPPHHPLISVINCEDLGDYTEEIAEKAMYNFYIVILIKRFDGKIRKGQNYVDFDEGQVSFFSPGQILSTNANALEGWILLIHPDFLRDLPFGKTIKNYGFFSYEIYEGLFVSEKEEKLLGGVVESIAQECQVNTDQFSQKIIISMVEVLLNYADRFYNRQFITRKHINNDLLAKLERILTDYFDSDRVSEEGLPSVEDVAAQLFVSPHYLSDMLRSLTGMNTQQHIQNKLIEKAKESLAATTLSVGEIAYQLGFSHPQSFNRFFKAKTDLSPLAYRRSFN</sequence>
<dbReference type="Proteomes" id="UP000306402">
    <property type="component" value="Unassembled WGS sequence"/>
</dbReference>
<accession>A0A5R9L5G6</accession>
<dbReference type="Gene3D" id="1.10.10.60">
    <property type="entry name" value="Homeodomain-like"/>
    <property type="match status" value="1"/>
</dbReference>
<feature type="domain" description="HTH araC/xylS-type" evidence="4">
    <location>
        <begin position="200"/>
        <end position="301"/>
    </location>
</feature>
<evidence type="ECO:0000256" key="1">
    <source>
        <dbReference type="ARBA" id="ARBA00023015"/>
    </source>
</evidence>
<evidence type="ECO:0000313" key="5">
    <source>
        <dbReference type="EMBL" id="TLV03814.1"/>
    </source>
</evidence>
<evidence type="ECO:0000259" key="4">
    <source>
        <dbReference type="PROSITE" id="PS01124"/>
    </source>
</evidence>
<dbReference type="EMBL" id="VCEJ01000002">
    <property type="protein sequence ID" value="TLV03814.1"/>
    <property type="molecule type" value="Genomic_DNA"/>
</dbReference>
<keyword evidence="2" id="KW-0238">DNA-binding</keyword>
<dbReference type="PROSITE" id="PS01124">
    <property type="entry name" value="HTH_ARAC_FAMILY_2"/>
    <property type="match status" value="1"/>
</dbReference>
<keyword evidence="1" id="KW-0805">Transcription regulation</keyword>
<evidence type="ECO:0000313" key="6">
    <source>
        <dbReference type="Proteomes" id="UP000306402"/>
    </source>
</evidence>
<dbReference type="OrthoDB" id="643086at2"/>
<organism evidence="5 6">
    <name type="scientific">Dyadobacter luticola</name>
    <dbReference type="NCBI Taxonomy" id="1979387"/>
    <lineage>
        <taxon>Bacteria</taxon>
        <taxon>Pseudomonadati</taxon>
        <taxon>Bacteroidota</taxon>
        <taxon>Cytophagia</taxon>
        <taxon>Cytophagales</taxon>
        <taxon>Spirosomataceae</taxon>
        <taxon>Dyadobacter</taxon>
    </lineage>
</organism>
<dbReference type="InterPro" id="IPR009057">
    <property type="entry name" value="Homeodomain-like_sf"/>
</dbReference>
<dbReference type="PANTHER" id="PTHR43280:SF32">
    <property type="entry name" value="TRANSCRIPTIONAL REGULATORY PROTEIN"/>
    <property type="match status" value="1"/>
</dbReference>
<dbReference type="Pfam" id="PF12833">
    <property type="entry name" value="HTH_18"/>
    <property type="match status" value="1"/>
</dbReference>
<evidence type="ECO:0000256" key="3">
    <source>
        <dbReference type="ARBA" id="ARBA00023163"/>
    </source>
</evidence>
<keyword evidence="3" id="KW-0804">Transcription</keyword>
<name>A0A5R9L5G6_9BACT</name>
<gene>
    <name evidence="5" type="ORF">FEN17_09540</name>
</gene>
<dbReference type="AlphaFoldDB" id="A0A5R9L5G6"/>
<dbReference type="SUPFAM" id="SSF46689">
    <property type="entry name" value="Homeodomain-like"/>
    <property type="match status" value="1"/>
</dbReference>
<evidence type="ECO:0000256" key="2">
    <source>
        <dbReference type="ARBA" id="ARBA00023125"/>
    </source>
</evidence>
<dbReference type="GO" id="GO:0043565">
    <property type="term" value="F:sequence-specific DNA binding"/>
    <property type="evidence" value="ECO:0007669"/>
    <property type="project" value="InterPro"/>
</dbReference>
<dbReference type="RefSeq" id="WP_138365024.1">
    <property type="nucleotide sequence ID" value="NZ_VCEJ01000002.1"/>
</dbReference>
<protein>
    <submittedName>
        <fullName evidence="5">Helix-turn-helix domain-containing protein</fullName>
    </submittedName>
</protein>
<dbReference type="SMART" id="SM00342">
    <property type="entry name" value="HTH_ARAC"/>
    <property type="match status" value="1"/>
</dbReference>
<comment type="caution">
    <text evidence="5">The sequence shown here is derived from an EMBL/GenBank/DDBJ whole genome shotgun (WGS) entry which is preliminary data.</text>
</comment>
<dbReference type="PANTHER" id="PTHR43280">
    <property type="entry name" value="ARAC-FAMILY TRANSCRIPTIONAL REGULATOR"/>
    <property type="match status" value="1"/>
</dbReference>
<dbReference type="InterPro" id="IPR018060">
    <property type="entry name" value="HTH_AraC"/>
</dbReference>